<dbReference type="InterPro" id="IPR050320">
    <property type="entry name" value="N5-glutamine_MTase"/>
</dbReference>
<dbReference type="CDD" id="cd02440">
    <property type="entry name" value="AdoMet_MTases"/>
    <property type="match status" value="1"/>
</dbReference>
<organism evidence="8 9">
    <name type="scientific">Salipaludibacillus agaradhaerens</name>
    <name type="common">Bacillus agaradhaerens</name>
    <dbReference type="NCBI Taxonomy" id="76935"/>
    <lineage>
        <taxon>Bacteria</taxon>
        <taxon>Bacillati</taxon>
        <taxon>Bacillota</taxon>
        <taxon>Bacilli</taxon>
        <taxon>Bacillales</taxon>
        <taxon>Bacillaceae</taxon>
    </lineage>
</organism>
<comment type="caution">
    <text evidence="8">The sequence shown here is derived from an EMBL/GenBank/DDBJ whole genome shotgun (WGS) entry which is preliminary data.</text>
</comment>
<dbReference type="InterPro" id="IPR007848">
    <property type="entry name" value="Small_mtfrase_dom"/>
</dbReference>
<keyword evidence="1 5" id="KW-0489">Methyltransferase</keyword>
<dbReference type="InterPro" id="IPR040758">
    <property type="entry name" value="PrmC_N"/>
</dbReference>
<feature type="binding site" evidence="5">
    <location>
        <begin position="200"/>
        <end position="203"/>
    </location>
    <ligand>
        <name>substrate</name>
    </ligand>
</feature>
<dbReference type="EMBL" id="JABXYM010000002">
    <property type="protein sequence ID" value="MCR6098571.1"/>
    <property type="molecule type" value="Genomic_DNA"/>
</dbReference>
<dbReference type="NCBIfam" id="TIGR03534">
    <property type="entry name" value="RF_mod_PrmC"/>
    <property type="match status" value="1"/>
</dbReference>
<dbReference type="SUPFAM" id="SSF53335">
    <property type="entry name" value="S-adenosyl-L-methionine-dependent methyltransferases"/>
    <property type="match status" value="1"/>
</dbReference>
<evidence type="ECO:0000259" key="7">
    <source>
        <dbReference type="Pfam" id="PF17827"/>
    </source>
</evidence>
<dbReference type="InterPro" id="IPR019874">
    <property type="entry name" value="RF_methyltr_PrmC"/>
</dbReference>
<dbReference type="InterPro" id="IPR004556">
    <property type="entry name" value="HemK-like"/>
</dbReference>
<feature type="domain" description="Release factor glutamine methyltransferase N-terminal" evidence="7">
    <location>
        <begin position="11"/>
        <end position="79"/>
    </location>
</feature>
<dbReference type="Gene3D" id="1.10.8.10">
    <property type="entry name" value="DNA helicase RuvA subunit, C-terminal domain"/>
    <property type="match status" value="1"/>
</dbReference>
<comment type="caution">
    <text evidence="5">Lacks conserved residue(s) required for the propagation of feature annotation.</text>
</comment>
<dbReference type="HAMAP" id="MF_02126">
    <property type="entry name" value="RF_methyltr_PrmC"/>
    <property type="match status" value="1"/>
</dbReference>
<evidence type="ECO:0000256" key="1">
    <source>
        <dbReference type="ARBA" id="ARBA00022603"/>
    </source>
</evidence>
<evidence type="ECO:0000256" key="4">
    <source>
        <dbReference type="ARBA" id="ARBA00048391"/>
    </source>
</evidence>
<comment type="function">
    <text evidence="5">Methylates the class 1 translation termination release factors RF1/PrfA and RF2/PrfB on the glutamine residue of the universally conserved GGQ motif.</text>
</comment>
<name>A0A9Q4B5C4_SALAG</name>
<keyword evidence="3 5" id="KW-0949">S-adenosyl-L-methionine</keyword>
<evidence type="ECO:0000256" key="5">
    <source>
        <dbReference type="HAMAP-Rule" id="MF_02126"/>
    </source>
</evidence>
<feature type="domain" description="Methyltransferase small" evidence="6">
    <location>
        <begin position="125"/>
        <end position="203"/>
    </location>
</feature>
<dbReference type="Pfam" id="PF05175">
    <property type="entry name" value="MTS"/>
    <property type="match status" value="1"/>
</dbReference>
<accession>A0A9Q4B5C4</accession>
<dbReference type="GO" id="GO:0032259">
    <property type="term" value="P:methylation"/>
    <property type="evidence" value="ECO:0007669"/>
    <property type="project" value="UniProtKB-KW"/>
</dbReference>
<dbReference type="Pfam" id="PF17827">
    <property type="entry name" value="PrmC_N"/>
    <property type="match status" value="1"/>
</dbReference>
<dbReference type="PANTHER" id="PTHR18895:SF74">
    <property type="entry name" value="MTRF1L RELEASE FACTOR GLUTAMINE METHYLTRANSFERASE"/>
    <property type="match status" value="1"/>
</dbReference>
<proteinExistence type="inferred from homology"/>
<protein>
    <recommendedName>
        <fullName evidence="5">Release factor glutamine methyltransferase</fullName>
        <shortName evidence="5">RF MTase</shortName>
        <ecNumber evidence="5">2.1.1.297</ecNumber>
    </recommendedName>
    <alternativeName>
        <fullName evidence="5">N5-glutamine methyltransferase PrmC</fullName>
    </alternativeName>
    <alternativeName>
        <fullName evidence="5">Protein-(glutamine-N5) MTase PrmC</fullName>
    </alternativeName>
    <alternativeName>
        <fullName evidence="5">Protein-glutamine N-methyltransferase PrmC</fullName>
    </alternativeName>
</protein>
<dbReference type="EC" id="2.1.1.297" evidence="5"/>
<feature type="binding site" evidence="5">
    <location>
        <begin position="133"/>
        <end position="137"/>
    </location>
    <ligand>
        <name>S-adenosyl-L-methionine</name>
        <dbReference type="ChEBI" id="CHEBI:59789"/>
    </ligand>
</feature>
<dbReference type="InterPro" id="IPR029063">
    <property type="entry name" value="SAM-dependent_MTases_sf"/>
</dbReference>
<keyword evidence="9" id="KW-1185">Reference proteome</keyword>
<feature type="binding site" evidence="5">
    <location>
        <position position="156"/>
    </location>
    <ligand>
        <name>S-adenosyl-L-methionine</name>
        <dbReference type="ChEBI" id="CHEBI:59789"/>
    </ligand>
</feature>
<dbReference type="NCBIfam" id="TIGR00536">
    <property type="entry name" value="hemK_fam"/>
    <property type="match status" value="1"/>
</dbReference>
<reference evidence="8" key="1">
    <citation type="submission" date="2020-06" db="EMBL/GenBank/DDBJ databases">
        <title>Insight into the genomes of haloalkaliphilic bacilli from Kenyan soda lakes.</title>
        <authorList>
            <person name="Mwirichia R."/>
            <person name="Villamizar G.C."/>
            <person name="Poehlein A."/>
            <person name="Mugweru J."/>
            <person name="Kipnyargis A."/>
            <person name="Kiplimo D."/>
            <person name="Orwa P."/>
            <person name="Daniel R."/>
        </authorList>
    </citation>
    <scope>NUCLEOTIDE SEQUENCE</scope>
    <source>
        <strain evidence="8">B1096_S55</strain>
    </source>
</reference>
<feature type="binding site" evidence="5">
    <location>
        <position position="200"/>
    </location>
    <ligand>
        <name>S-adenosyl-L-methionine</name>
        <dbReference type="ChEBI" id="CHEBI:59789"/>
    </ligand>
</feature>
<evidence type="ECO:0000256" key="3">
    <source>
        <dbReference type="ARBA" id="ARBA00022691"/>
    </source>
</evidence>
<evidence type="ECO:0000313" key="8">
    <source>
        <dbReference type="EMBL" id="MCR6098571.1"/>
    </source>
</evidence>
<comment type="catalytic activity">
    <reaction evidence="4 5">
        <text>L-glutaminyl-[peptide chain release factor] + S-adenosyl-L-methionine = N(5)-methyl-L-glutaminyl-[peptide chain release factor] + S-adenosyl-L-homocysteine + H(+)</text>
        <dbReference type="Rhea" id="RHEA:42896"/>
        <dbReference type="Rhea" id="RHEA-COMP:10271"/>
        <dbReference type="Rhea" id="RHEA-COMP:10272"/>
        <dbReference type="ChEBI" id="CHEBI:15378"/>
        <dbReference type="ChEBI" id="CHEBI:30011"/>
        <dbReference type="ChEBI" id="CHEBI:57856"/>
        <dbReference type="ChEBI" id="CHEBI:59789"/>
        <dbReference type="ChEBI" id="CHEBI:61891"/>
        <dbReference type="EC" id="2.1.1.297"/>
    </reaction>
</comment>
<dbReference type="PANTHER" id="PTHR18895">
    <property type="entry name" value="HEMK METHYLTRANSFERASE"/>
    <property type="match status" value="1"/>
</dbReference>
<comment type="similarity">
    <text evidence="5">Belongs to the protein N5-glutamine methyltransferase family. PrmC subfamily.</text>
</comment>
<evidence type="ECO:0000259" key="6">
    <source>
        <dbReference type="Pfam" id="PF05175"/>
    </source>
</evidence>
<sequence length="296" mass="32974">MSLPTTTKTYEALNWASSFLQQHNYEGTIGHILLMHHTGWSRTRMLTEQQTVLSSDLFAVFQHDVRRAASGIPVQHITGREIFYDRHYHVNNHVLIPRPETEELVRALLATIDNHKHLFGKNEDETLTIVDVGTGSGIIAITMALELPNSHVFASDISAEALVVAKENARDLGAGVTYIHGDLLLPFIEKGFKSDVIISNPPYIPIGDKERMKENVKDHEPLGALFAGEDGLDIYRRLVNQIPRVLSHPGIVALEIGYNQGDAVTELLQQVLPLDTYIEVINDINGNERIVLAIVP</sequence>
<dbReference type="GO" id="GO:0102559">
    <property type="term" value="F:peptide chain release factor N(5)-glutamine methyltransferase activity"/>
    <property type="evidence" value="ECO:0007669"/>
    <property type="project" value="UniProtKB-EC"/>
</dbReference>
<dbReference type="Gene3D" id="3.40.50.150">
    <property type="entry name" value="Vaccinia Virus protein VP39"/>
    <property type="match status" value="1"/>
</dbReference>
<dbReference type="GO" id="GO:0003676">
    <property type="term" value="F:nucleic acid binding"/>
    <property type="evidence" value="ECO:0007669"/>
    <property type="project" value="InterPro"/>
</dbReference>
<keyword evidence="2 5" id="KW-0808">Transferase</keyword>
<dbReference type="RefSeq" id="WP_257822979.1">
    <property type="nucleotide sequence ID" value="NZ_JABXYM010000002.1"/>
</dbReference>
<dbReference type="AlphaFoldDB" id="A0A9Q4B5C4"/>
<dbReference type="Proteomes" id="UP001057753">
    <property type="component" value="Unassembled WGS sequence"/>
</dbReference>
<dbReference type="InterPro" id="IPR002052">
    <property type="entry name" value="DNA_methylase_N6_adenine_CS"/>
</dbReference>
<gene>
    <name evidence="5 8" type="primary">prmC</name>
    <name evidence="8" type="ORF">HXA33_18860</name>
</gene>
<dbReference type="PROSITE" id="PS00092">
    <property type="entry name" value="N6_MTASE"/>
    <property type="match status" value="1"/>
</dbReference>
<evidence type="ECO:0000256" key="2">
    <source>
        <dbReference type="ARBA" id="ARBA00022679"/>
    </source>
</evidence>
<evidence type="ECO:0000313" key="9">
    <source>
        <dbReference type="Proteomes" id="UP001057753"/>
    </source>
</evidence>